<dbReference type="AlphaFoldDB" id="A0A8J3E454"/>
<accession>A0A8J3E454</accession>
<protein>
    <submittedName>
        <fullName evidence="1">Uncharacterized protein</fullName>
    </submittedName>
</protein>
<reference evidence="1" key="2">
    <citation type="submission" date="2020-09" db="EMBL/GenBank/DDBJ databases">
        <authorList>
            <person name="Sun Q."/>
            <person name="Zhou Y."/>
        </authorList>
    </citation>
    <scope>NUCLEOTIDE SEQUENCE</scope>
    <source>
        <strain evidence="1">CGMCC 1.15725</strain>
    </source>
</reference>
<sequence>MSKVTVITGADGKIAVIGHGHLSEASVRKTGGGSQPMGGLRAGPGQKLHELDLPEDVSNLADFGLLQKKIQTHAKIGA</sequence>
<name>A0A8J3E454_9PROT</name>
<gene>
    <name evidence="1" type="ORF">GCM10011611_33020</name>
</gene>
<organism evidence="1 2">
    <name type="scientific">Aliidongia dinghuensis</name>
    <dbReference type="NCBI Taxonomy" id="1867774"/>
    <lineage>
        <taxon>Bacteria</taxon>
        <taxon>Pseudomonadati</taxon>
        <taxon>Pseudomonadota</taxon>
        <taxon>Alphaproteobacteria</taxon>
        <taxon>Rhodospirillales</taxon>
        <taxon>Dongiaceae</taxon>
        <taxon>Aliidongia</taxon>
    </lineage>
</organism>
<dbReference type="Proteomes" id="UP000646365">
    <property type="component" value="Unassembled WGS sequence"/>
</dbReference>
<dbReference type="RefSeq" id="WP_189047697.1">
    <property type="nucleotide sequence ID" value="NZ_BMJQ01000008.1"/>
</dbReference>
<evidence type="ECO:0000313" key="2">
    <source>
        <dbReference type="Proteomes" id="UP000646365"/>
    </source>
</evidence>
<evidence type="ECO:0000313" key="1">
    <source>
        <dbReference type="EMBL" id="GGF24367.1"/>
    </source>
</evidence>
<comment type="caution">
    <text evidence="1">The sequence shown here is derived from an EMBL/GenBank/DDBJ whole genome shotgun (WGS) entry which is preliminary data.</text>
</comment>
<keyword evidence="2" id="KW-1185">Reference proteome</keyword>
<proteinExistence type="predicted"/>
<dbReference type="EMBL" id="BMJQ01000008">
    <property type="protein sequence ID" value="GGF24367.1"/>
    <property type="molecule type" value="Genomic_DNA"/>
</dbReference>
<reference evidence="1" key="1">
    <citation type="journal article" date="2014" name="Int. J. Syst. Evol. Microbiol.">
        <title>Complete genome sequence of Corynebacterium casei LMG S-19264T (=DSM 44701T), isolated from a smear-ripened cheese.</title>
        <authorList>
            <consortium name="US DOE Joint Genome Institute (JGI-PGF)"/>
            <person name="Walter F."/>
            <person name="Albersmeier A."/>
            <person name="Kalinowski J."/>
            <person name="Ruckert C."/>
        </authorList>
    </citation>
    <scope>NUCLEOTIDE SEQUENCE</scope>
    <source>
        <strain evidence="1">CGMCC 1.15725</strain>
    </source>
</reference>